<feature type="compositionally biased region" description="Polar residues" evidence="1">
    <location>
        <begin position="516"/>
        <end position="530"/>
    </location>
</feature>
<reference evidence="2" key="1">
    <citation type="submission" date="2022-07" db="EMBL/GenBank/DDBJ databases">
        <title>Phylogenomic reconstructions and comparative analyses of Kickxellomycotina fungi.</title>
        <authorList>
            <person name="Reynolds N.K."/>
            <person name="Stajich J.E."/>
            <person name="Barry K."/>
            <person name="Grigoriev I.V."/>
            <person name="Crous P."/>
            <person name="Smith M.E."/>
        </authorList>
    </citation>
    <scope>NUCLEOTIDE SEQUENCE</scope>
    <source>
        <strain evidence="2">NBRC 100468</strain>
    </source>
</reference>
<dbReference type="Proteomes" id="UP001150538">
    <property type="component" value="Unassembled WGS sequence"/>
</dbReference>
<sequence>MLLAVDPNEWVEWIATLEAKLGKQWEMSKNRKNLAPGLADEREDEGFKEFAGHVLVDECCTNFDDRVWIKENSWGEVGKELVRRFEVAIQGPQQQKQQQQQQQKKKNQNIVNNNYKDGPVVNVLSTPDSIVAGHPPPSQSIPDSMDIDYATNTTTNEGRYSKNIYTESTVPMKGSVSCRSTVTPAANKNTTTTTTTTNNSSGSNRFGWNRKATIGTTAKNLHPSVSSHDLRAVAAVGIASSSSAMSSNTSIIPPVPTVVRRHPTSSSSSSSSSSSLTSTSKYNANLNPTSPLASINTTTAQGIITPSYKSTTSPIGGHDNNALHYHYHHHHHHPYAGQNPGKFSVSSSSIPIPSIKSMKYYNNNDVDGPVIIVKERQSIDSATTGDDNSNQNPWYQPIHTNTIEGSSAYMGLSSSSSTSLCTENLGTGGNTVVAGNPRALESSKSLVNQPPHPPSSSSSSLYHYNSTTKGDGVSYGNSVGGNRAQGFAYGYSHGHGKEGSSTAVHLPLYHYHHSNHSQPELSSTSSSNNTKYHKIPTTTTATTTPGGGGGGGNNSYSILSLSKLKKNSTIAISNAAAVSASNHRRRIIKGLTFNSSSNNNTNTNTNSNRGSNKYVN</sequence>
<comment type="caution">
    <text evidence="2">The sequence shown here is derived from an EMBL/GenBank/DDBJ whole genome shotgun (WGS) entry which is preliminary data.</text>
</comment>
<gene>
    <name evidence="2" type="ORF">H4219_004899</name>
</gene>
<feature type="region of interest" description="Disordered" evidence="1">
    <location>
        <begin position="185"/>
        <end position="207"/>
    </location>
</feature>
<keyword evidence="3" id="KW-1185">Reference proteome</keyword>
<feature type="region of interest" description="Disordered" evidence="1">
    <location>
        <begin position="243"/>
        <end position="283"/>
    </location>
</feature>
<feature type="compositionally biased region" description="Low complexity" evidence="1">
    <location>
        <begin position="189"/>
        <end position="199"/>
    </location>
</feature>
<feature type="region of interest" description="Disordered" evidence="1">
    <location>
        <begin position="592"/>
        <end position="616"/>
    </location>
</feature>
<protein>
    <submittedName>
        <fullName evidence="2">Uncharacterized protein</fullName>
    </submittedName>
</protein>
<evidence type="ECO:0000313" key="2">
    <source>
        <dbReference type="EMBL" id="KAJ1914180.1"/>
    </source>
</evidence>
<feature type="compositionally biased region" description="Low complexity" evidence="1">
    <location>
        <begin position="243"/>
        <end position="252"/>
    </location>
</feature>
<feature type="region of interest" description="Disordered" evidence="1">
    <location>
        <begin position="513"/>
        <end position="551"/>
    </location>
</feature>
<feature type="compositionally biased region" description="Low complexity" evidence="1">
    <location>
        <begin position="264"/>
        <end position="280"/>
    </location>
</feature>
<evidence type="ECO:0000256" key="1">
    <source>
        <dbReference type="SAM" id="MobiDB-lite"/>
    </source>
</evidence>
<name>A0A9W8DQD0_9FUNG</name>
<feature type="compositionally biased region" description="Low complexity" evidence="1">
    <location>
        <begin position="594"/>
        <end position="608"/>
    </location>
</feature>
<accession>A0A9W8DQD0</accession>
<feature type="region of interest" description="Disordered" evidence="1">
    <location>
        <begin position="92"/>
        <end position="117"/>
    </location>
</feature>
<dbReference type="EMBL" id="JANBPU010000213">
    <property type="protein sequence ID" value="KAJ1914180.1"/>
    <property type="molecule type" value="Genomic_DNA"/>
</dbReference>
<feature type="compositionally biased region" description="Low complexity" evidence="1">
    <location>
        <begin position="93"/>
        <end position="102"/>
    </location>
</feature>
<dbReference type="OrthoDB" id="10250320at2759"/>
<feature type="region of interest" description="Disordered" evidence="1">
    <location>
        <begin position="442"/>
        <end position="465"/>
    </location>
</feature>
<evidence type="ECO:0000313" key="3">
    <source>
        <dbReference type="Proteomes" id="UP001150538"/>
    </source>
</evidence>
<dbReference type="AlphaFoldDB" id="A0A9W8DQD0"/>
<organism evidence="2 3">
    <name type="scientific">Mycoemilia scoparia</name>
    <dbReference type="NCBI Taxonomy" id="417184"/>
    <lineage>
        <taxon>Eukaryota</taxon>
        <taxon>Fungi</taxon>
        <taxon>Fungi incertae sedis</taxon>
        <taxon>Zoopagomycota</taxon>
        <taxon>Kickxellomycotina</taxon>
        <taxon>Kickxellomycetes</taxon>
        <taxon>Kickxellales</taxon>
        <taxon>Kickxellaceae</taxon>
        <taxon>Mycoemilia</taxon>
    </lineage>
</organism>
<proteinExistence type="predicted"/>